<reference evidence="1" key="1">
    <citation type="journal article" date="2015" name="Nature">
        <title>Complex archaea that bridge the gap between prokaryotes and eukaryotes.</title>
        <authorList>
            <person name="Spang A."/>
            <person name="Saw J.H."/>
            <person name="Jorgensen S.L."/>
            <person name="Zaremba-Niedzwiedzka K."/>
            <person name="Martijn J."/>
            <person name="Lind A.E."/>
            <person name="van Eijk R."/>
            <person name="Schleper C."/>
            <person name="Guy L."/>
            <person name="Ettema T.J."/>
        </authorList>
    </citation>
    <scope>NUCLEOTIDE SEQUENCE</scope>
</reference>
<evidence type="ECO:0000313" key="1">
    <source>
        <dbReference type="EMBL" id="KKK58700.1"/>
    </source>
</evidence>
<sequence length="50" mass="5639">MPQPTRLERAQNTKAEIDQKFTAPEKVAASCELNLAILELRGYTHLGRDN</sequence>
<gene>
    <name evidence="2" type="ORF">LCGC14_2108490</name>
    <name evidence="1" type="ORF">LCGC14_3041770</name>
</gene>
<accession>A0A0F8XCL1</accession>
<dbReference type="AlphaFoldDB" id="A0A0F8XCL1"/>
<dbReference type="EMBL" id="LAZR01063843">
    <property type="protein sequence ID" value="KKK58700.1"/>
    <property type="molecule type" value="Genomic_DNA"/>
</dbReference>
<protein>
    <submittedName>
        <fullName evidence="1">Uncharacterized protein</fullName>
    </submittedName>
</protein>
<dbReference type="EMBL" id="LAZR01026002">
    <property type="protein sequence ID" value="KKL70081.1"/>
    <property type="molecule type" value="Genomic_DNA"/>
</dbReference>
<name>A0A0F8XCL1_9ZZZZ</name>
<proteinExistence type="predicted"/>
<evidence type="ECO:0000313" key="2">
    <source>
        <dbReference type="EMBL" id="KKL70081.1"/>
    </source>
</evidence>
<comment type="caution">
    <text evidence="1">The sequence shown here is derived from an EMBL/GenBank/DDBJ whole genome shotgun (WGS) entry which is preliminary data.</text>
</comment>
<organism evidence="1">
    <name type="scientific">marine sediment metagenome</name>
    <dbReference type="NCBI Taxonomy" id="412755"/>
    <lineage>
        <taxon>unclassified sequences</taxon>
        <taxon>metagenomes</taxon>
        <taxon>ecological metagenomes</taxon>
    </lineage>
</organism>